<feature type="compositionally biased region" description="Basic and acidic residues" evidence="1">
    <location>
        <begin position="126"/>
        <end position="138"/>
    </location>
</feature>
<dbReference type="HOGENOM" id="CLU_044725_0_0_1"/>
<proteinExistence type="predicted"/>
<accession>S3BWS3</accession>
<feature type="region of interest" description="Disordered" evidence="1">
    <location>
        <begin position="121"/>
        <end position="143"/>
    </location>
</feature>
<dbReference type="Proteomes" id="UP000016923">
    <property type="component" value="Unassembled WGS sequence"/>
</dbReference>
<dbReference type="EMBL" id="KE148158">
    <property type="protein sequence ID" value="EPE04992.1"/>
    <property type="molecule type" value="Genomic_DNA"/>
</dbReference>
<protein>
    <submittedName>
        <fullName evidence="3">Gpi anchored protein</fullName>
    </submittedName>
</protein>
<feature type="region of interest" description="Disordered" evidence="1">
    <location>
        <begin position="299"/>
        <end position="345"/>
    </location>
</feature>
<gene>
    <name evidence="3" type="ORF">F503_00146</name>
</gene>
<evidence type="ECO:0000256" key="1">
    <source>
        <dbReference type="SAM" id="MobiDB-lite"/>
    </source>
</evidence>
<feature type="signal peptide" evidence="2">
    <location>
        <begin position="1"/>
        <end position="25"/>
    </location>
</feature>
<evidence type="ECO:0000313" key="4">
    <source>
        <dbReference type="Proteomes" id="UP000016923"/>
    </source>
</evidence>
<feature type="region of interest" description="Disordered" evidence="1">
    <location>
        <begin position="28"/>
        <end position="51"/>
    </location>
</feature>
<dbReference type="STRING" id="1262450.S3BWS3"/>
<keyword evidence="4" id="KW-1185">Reference proteome</keyword>
<feature type="compositionally biased region" description="Low complexity" evidence="1">
    <location>
        <begin position="299"/>
        <end position="331"/>
    </location>
</feature>
<feature type="chain" id="PRO_5004518203" evidence="2">
    <location>
        <begin position="26"/>
        <end position="482"/>
    </location>
</feature>
<dbReference type="OrthoDB" id="2426396at2759"/>
<name>S3BWS3_OPHP1</name>
<reference evidence="3 4" key="1">
    <citation type="journal article" date="2013" name="BMC Genomics">
        <title>The genome and transcriptome of the pine saprophyte Ophiostoma piceae, and a comparison with the bark beetle-associated pine pathogen Grosmannia clavigera.</title>
        <authorList>
            <person name="Haridas S."/>
            <person name="Wang Y."/>
            <person name="Lim L."/>
            <person name="Massoumi Alamouti S."/>
            <person name="Jackman S."/>
            <person name="Docking R."/>
            <person name="Robertson G."/>
            <person name="Birol I."/>
            <person name="Bohlmann J."/>
            <person name="Breuil C."/>
        </authorList>
    </citation>
    <scope>NUCLEOTIDE SEQUENCE [LARGE SCALE GENOMIC DNA]</scope>
    <source>
        <strain evidence="3 4">UAMH 11346</strain>
    </source>
</reference>
<organism evidence="3 4">
    <name type="scientific">Ophiostoma piceae (strain UAMH 11346)</name>
    <name type="common">Sap stain fungus</name>
    <dbReference type="NCBI Taxonomy" id="1262450"/>
    <lineage>
        <taxon>Eukaryota</taxon>
        <taxon>Fungi</taxon>
        <taxon>Dikarya</taxon>
        <taxon>Ascomycota</taxon>
        <taxon>Pezizomycotina</taxon>
        <taxon>Sordariomycetes</taxon>
        <taxon>Sordariomycetidae</taxon>
        <taxon>Ophiostomatales</taxon>
        <taxon>Ophiostomataceae</taxon>
        <taxon>Ophiostoma</taxon>
    </lineage>
</organism>
<evidence type="ECO:0000313" key="3">
    <source>
        <dbReference type="EMBL" id="EPE04992.1"/>
    </source>
</evidence>
<sequence>MLVKRALLGLPTSLLVLALAQQAQADAHDVDEQQQQQQQRNGEGRAQQAQPQIIPLAIRKMSLDEGEKFYPENYYGFELDDDDTSGSGRRRSARASDKIDSFGRSLGSLFSFGRRAPSISMASSIRSEKRTEEKEETHTNSSVSTDDVFLPQAYLPPFSIHQGHEHEVAEKRQHEDDGAAGIAHELYRRASEALAHLQRRQWSCPSGTASCSDIGYPYSCCSTGETCYAITDTGLGPVGCCPSGSTCGGAVTSCSPSSTACPSSLGGGCCIEGYECAGIGCIKVGSSSTTTIARTSTASSTSTTSASTSTTTTSSTSSTSTSSTTITGSSGVAPIKPTRTGTDSSLPSGYCPTGYYGCLAVAGGGCCQTGRDCQTTSCAPAAASTTIVNTNGITVVVPESAAAAAATASSTCATGWFMCGASAGPVAGCCPSGYGCGTASCTMTSASSTAEVQKELPTKSSSGQRLAVSMGLVLSLALAVVM</sequence>
<dbReference type="AlphaFoldDB" id="S3BWS3"/>
<dbReference type="VEuPathDB" id="FungiDB:F503_00146"/>
<dbReference type="PANTHER" id="PTHR39599">
    <property type="entry name" value="GPI-ANCHORED PROTEIN (EUROFUNG)-RELATED-RELATED"/>
    <property type="match status" value="1"/>
</dbReference>
<feature type="region of interest" description="Disordered" evidence="1">
    <location>
        <begin position="76"/>
        <end position="97"/>
    </location>
</feature>
<evidence type="ECO:0000256" key="2">
    <source>
        <dbReference type="SAM" id="SignalP"/>
    </source>
</evidence>
<feature type="compositionally biased region" description="Low complexity" evidence="1">
    <location>
        <begin position="33"/>
        <end position="51"/>
    </location>
</feature>
<dbReference type="eggNOG" id="ENOG502S5QM">
    <property type="taxonomic scope" value="Eukaryota"/>
</dbReference>
<dbReference type="PANTHER" id="PTHR39599:SF2">
    <property type="entry name" value="ANCHORED PROTEIN, PUTATIVE (AFU_ORTHOLOGUE AFUA_1G09650)-RELATED"/>
    <property type="match status" value="1"/>
</dbReference>
<keyword evidence="2" id="KW-0732">Signal</keyword>
<dbReference type="OMA" id="PFPLHGN"/>